<keyword evidence="14" id="KW-1185">Reference proteome</keyword>
<keyword evidence="8 11" id="KW-0472">Membrane</keyword>
<dbReference type="InterPro" id="IPR045584">
    <property type="entry name" value="Pilin-like"/>
</dbReference>
<dbReference type="EMBL" id="NOIF01000138">
    <property type="protein sequence ID" value="OZS42612.1"/>
    <property type="molecule type" value="Genomic_DNA"/>
</dbReference>
<accession>A0ABX4FUT4</accession>
<dbReference type="SUPFAM" id="SSF54523">
    <property type="entry name" value="Pili subunits"/>
    <property type="match status" value="1"/>
</dbReference>
<evidence type="ECO:0000313" key="14">
    <source>
        <dbReference type="Proteomes" id="UP000215999"/>
    </source>
</evidence>
<comment type="caution">
    <text evidence="13">The sequence shown here is derived from an EMBL/GenBank/DDBJ whole genome shotgun (WGS) entry which is preliminary data.</text>
</comment>
<evidence type="ECO:0000256" key="7">
    <source>
        <dbReference type="ARBA" id="ARBA00022989"/>
    </source>
</evidence>
<dbReference type="Pfam" id="PF12019">
    <property type="entry name" value="GspH"/>
    <property type="match status" value="1"/>
</dbReference>
<feature type="domain" description="General secretion pathway GspH" evidence="12">
    <location>
        <begin position="46"/>
        <end position="152"/>
    </location>
</feature>
<protein>
    <recommendedName>
        <fullName evidence="2">Type II secretion system protein H</fullName>
    </recommendedName>
    <alternativeName>
        <fullName evidence="10">General secretion pathway protein H</fullName>
    </alternativeName>
</protein>
<dbReference type="Pfam" id="PF07963">
    <property type="entry name" value="N_methyl"/>
    <property type="match status" value="1"/>
</dbReference>
<keyword evidence="3" id="KW-1003">Cell membrane</keyword>
<evidence type="ECO:0000256" key="11">
    <source>
        <dbReference type="SAM" id="Phobius"/>
    </source>
</evidence>
<evidence type="ECO:0000256" key="9">
    <source>
        <dbReference type="ARBA" id="ARBA00025772"/>
    </source>
</evidence>
<dbReference type="InterPro" id="IPR022346">
    <property type="entry name" value="T2SS_GspH"/>
</dbReference>
<dbReference type="RefSeq" id="WP_094958033.1">
    <property type="nucleotide sequence ID" value="NZ_NOIF01000138.1"/>
</dbReference>
<keyword evidence="7 11" id="KW-1133">Transmembrane helix</keyword>
<feature type="transmembrane region" description="Helical" evidence="11">
    <location>
        <begin position="12"/>
        <end position="33"/>
    </location>
</feature>
<dbReference type="PIRSF" id="PIRSF024622">
    <property type="entry name" value="Tfp_FimT"/>
    <property type="match status" value="1"/>
</dbReference>
<dbReference type="Proteomes" id="UP000215999">
    <property type="component" value="Unassembled WGS sequence"/>
</dbReference>
<sequence length="172" mass="18967">MHKHKRVIGFSLIELLVTISVVIIFMSSAAPAFSSLIEKEKLKRLATEIEWLFVLSKSESVMRSNDVLVTFSGIEKIANNSSDNWSITAMDKITNDVIGAINGADFKGVVLSRSFQKESVNFSSLTGRPRQNGSLIFNTDNNAEKIKVKVSNMTGRIYTCSELGGYNYGTCS</sequence>
<name>A0ABX4FUT4_9GAMM</name>
<keyword evidence="4" id="KW-0488">Methylation</keyword>
<comment type="similarity">
    <text evidence="9">Belongs to the GSP H family.</text>
</comment>
<proteinExistence type="inferred from homology"/>
<gene>
    <name evidence="13" type="ORF">ASV53_17465</name>
</gene>
<keyword evidence="6 11" id="KW-0812">Transmembrane</keyword>
<comment type="subcellular location">
    <subcellularLocation>
        <location evidence="1">Cell inner membrane</location>
        <topology evidence="1">Single-pass membrane protein</topology>
    </subcellularLocation>
</comment>
<evidence type="ECO:0000256" key="6">
    <source>
        <dbReference type="ARBA" id="ARBA00022692"/>
    </source>
</evidence>
<evidence type="ECO:0000313" key="13">
    <source>
        <dbReference type="EMBL" id="OZS42612.1"/>
    </source>
</evidence>
<reference evidence="13 14" key="1">
    <citation type="journal article" date="2016" name="Antonie Van Leeuwenhoek">
        <title>Photobacterium sanguinicancri sp. nov. isolated from marine animals.</title>
        <authorList>
            <person name="Gomez-Gil B."/>
            <person name="Roque A."/>
            <person name="Rotllant G."/>
            <person name="Romalde J.L."/>
            <person name="Doce A."/>
            <person name="Eggermont M."/>
            <person name="Defoirdt T."/>
        </authorList>
    </citation>
    <scope>NUCLEOTIDE SEQUENCE [LARGE SCALE GENOMIC DNA]</scope>
    <source>
        <strain evidence="13 14">CAIM 1827</strain>
    </source>
</reference>
<dbReference type="InterPro" id="IPR012902">
    <property type="entry name" value="N_methyl_site"/>
</dbReference>
<keyword evidence="5" id="KW-0997">Cell inner membrane</keyword>
<evidence type="ECO:0000256" key="2">
    <source>
        <dbReference type="ARBA" id="ARBA00021549"/>
    </source>
</evidence>
<evidence type="ECO:0000256" key="10">
    <source>
        <dbReference type="ARBA" id="ARBA00030775"/>
    </source>
</evidence>
<evidence type="ECO:0000256" key="3">
    <source>
        <dbReference type="ARBA" id="ARBA00022475"/>
    </source>
</evidence>
<dbReference type="Gene3D" id="3.30.700.10">
    <property type="entry name" value="Glycoprotein, Type 4 Pilin"/>
    <property type="match status" value="1"/>
</dbReference>
<evidence type="ECO:0000256" key="8">
    <source>
        <dbReference type="ARBA" id="ARBA00023136"/>
    </source>
</evidence>
<evidence type="ECO:0000256" key="1">
    <source>
        <dbReference type="ARBA" id="ARBA00004377"/>
    </source>
</evidence>
<evidence type="ECO:0000259" key="12">
    <source>
        <dbReference type="Pfam" id="PF12019"/>
    </source>
</evidence>
<organism evidence="13 14">
    <name type="scientific">Photobacterium sanguinicancri</name>
    <dbReference type="NCBI Taxonomy" id="875932"/>
    <lineage>
        <taxon>Bacteria</taxon>
        <taxon>Pseudomonadati</taxon>
        <taxon>Pseudomonadota</taxon>
        <taxon>Gammaproteobacteria</taxon>
        <taxon>Vibrionales</taxon>
        <taxon>Vibrionaceae</taxon>
        <taxon>Photobacterium</taxon>
    </lineage>
</organism>
<evidence type="ECO:0000256" key="4">
    <source>
        <dbReference type="ARBA" id="ARBA00022481"/>
    </source>
</evidence>
<dbReference type="InterPro" id="IPR016824">
    <property type="entry name" value="Tfp-pilus_assembly_FimT"/>
</dbReference>
<evidence type="ECO:0000256" key="5">
    <source>
        <dbReference type="ARBA" id="ARBA00022519"/>
    </source>
</evidence>